<dbReference type="InterPro" id="IPR002933">
    <property type="entry name" value="Peptidase_M20"/>
</dbReference>
<dbReference type="GO" id="GO:0008777">
    <property type="term" value="F:acetylornithine deacetylase activity"/>
    <property type="evidence" value="ECO:0007669"/>
    <property type="project" value="TreeGrafter"/>
</dbReference>
<proteinExistence type="inferred from homology"/>
<keyword evidence="3" id="KW-0645">Protease</keyword>
<evidence type="ECO:0000313" key="10">
    <source>
        <dbReference type="Proteomes" id="UP000321569"/>
    </source>
</evidence>
<evidence type="ECO:0000256" key="1">
    <source>
        <dbReference type="ARBA" id="ARBA00001947"/>
    </source>
</evidence>
<dbReference type="OrthoDB" id="9761532at2"/>
<keyword evidence="4" id="KW-0479">Metal-binding</keyword>
<evidence type="ECO:0000313" key="9">
    <source>
        <dbReference type="EMBL" id="GEP73384.1"/>
    </source>
</evidence>
<dbReference type="GO" id="GO:0016805">
    <property type="term" value="F:dipeptidase activity"/>
    <property type="evidence" value="ECO:0007669"/>
    <property type="project" value="UniProtKB-KW"/>
</dbReference>
<gene>
    <name evidence="9" type="primary">pepV</name>
    <name evidence="9" type="ORF">LRA02_22520</name>
</gene>
<dbReference type="SUPFAM" id="SSF53187">
    <property type="entry name" value="Zn-dependent exopeptidases"/>
    <property type="match status" value="1"/>
</dbReference>
<evidence type="ECO:0000256" key="5">
    <source>
        <dbReference type="ARBA" id="ARBA00022801"/>
    </source>
</evidence>
<dbReference type="Pfam" id="PF01546">
    <property type="entry name" value="Peptidase_M20"/>
    <property type="match status" value="1"/>
</dbReference>
<comment type="similarity">
    <text evidence="2">Belongs to the peptidase M20A family.</text>
</comment>
<dbReference type="InterPro" id="IPR010964">
    <property type="entry name" value="M20A_pepV-rel"/>
</dbReference>
<keyword evidence="5" id="KW-0378">Hydrolase</keyword>
<dbReference type="Gene3D" id="3.30.70.360">
    <property type="match status" value="2"/>
</dbReference>
<keyword evidence="8" id="KW-0482">Metalloprotease</keyword>
<protein>
    <submittedName>
        <fullName evidence="9">Dipeptidase PepV</fullName>
    </submittedName>
</protein>
<dbReference type="AlphaFoldDB" id="A0A512PQB4"/>
<dbReference type="EMBL" id="BKAM01000072">
    <property type="protein sequence ID" value="GEP73384.1"/>
    <property type="molecule type" value="Genomic_DNA"/>
</dbReference>
<dbReference type="RefSeq" id="WP_056982568.1">
    <property type="nucleotide sequence ID" value="NZ_BKAM01000072.1"/>
</dbReference>
<evidence type="ECO:0000256" key="8">
    <source>
        <dbReference type="ARBA" id="ARBA00023049"/>
    </source>
</evidence>
<dbReference type="GO" id="GO:0006526">
    <property type="term" value="P:L-arginine biosynthetic process"/>
    <property type="evidence" value="ECO:0007669"/>
    <property type="project" value="TreeGrafter"/>
</dbReference>
<dbReference type="PROSITE" id="PS00759">
    <property type="entry name" value="ARGE_DAPE_CPG2_2"/>
    <property type="match status" value="1"/>
</dbReference>
<comment type="cofactor">
    <cofactor evidence="1">
        <name>Zn(2+)</name>
        <dbReference type="ChEBI" id="CHEBI:29105"/>
    </cofactor>
</comment>
<comment type="caution">
    <text evidence="9">The sequence shown here is derived from an EMBL/GenBank/DDBJ whole genome shotgun (WGS) entry which is preliminary data.</text>
</comment>
<dbReference type="SUPFAM" id="SSF55031">
    <property type="entry name" value="Bacterial exopeptidase dimerisation domain"/>
    <property type="match status" value="1"/>
</dbReference>
<keyword evidence="6" id="KW-0862">Zinc</keyword>
<evidence type="ECO:0000256" key="4">
    <source>
        <dbReference type="ARBA" id="ARBA00022723"/>
    </source>
</evidence>
<dbReference type="Gene3D" id="3.40.630.10">
    <property type="entry name" value="Zn peptidases"/>
    <property type="match status" value="1"/>
</dbReference>
<reference evidence="9 10" key="1">
    <citation type="submission" date="2019-07" db="EMBL/GenBank/DDBJ databases">
        <title>Whole genome shotgun sequence of Lactobacillus rapi NBRC 109618.</title>
        <authorList>
            <person name="Hosoyama A."/>
            <person name="Uohara A."/>
            <person name="Ohji S."/>
            <person name="Ichikawa N."/>
        </authorList>
    </citation>
    <scope>NUCLEOTIDE SEQUENCE [LARGE SCALE GENOMIC DNA]</scope>
    <source>
        <strain evidence="9 10">NBRC 109618</strain>
    </source>
</reference>
<dbReference type="Proteomes" id="UP000321569">
    <property type="component" value="Unassembled WGS sequence"/>
</dbReference>
<organism evidence="9 10">
    <name type="scientific">Lentilactobacillus rapi</name>
    <dbReference type="NCBI Taxonomy" id="481723"/>
    <lineage>
        <taxon>Bacteria</taxon>
        <taxon>Bacillati</taxon>
        <taxon>Bacillota</taxon>
        <taxon>Bacilli</taxon>
        <taxon>Lactobacillales</taxon>
        <taxon>Lactobacillaceae</taxon>
        <taxon>Lentilactobacillus</taxon>
    </lineage>
</organism>
<dbReference type="InterPro" id="IPR050072">
    <property type="entry name" value="Peptidase_M20A"/>
</dbReference>
<evidence type="ECO:0000256" key="7">
    <source>
        <dbReference type="ARBA" id="ARBA00022997"/>
    </source>
</evidence>
<keyword evidence="7" id="KW-0224">Dipeptidase</keyword>
<dbReference type="GO" id="GO:0006508">
    <property type="term" value="P:proteolysis"/>
    <property type="evidence" value="ECO:0007669"/>
    <property type="project" value="UniProtKB-KW"/>
</dbReference>
<dbReference type="GO" id="GO:0008270">
    <property type="term" value="F:zinc ion binding"/>
    <property type="evidence" value="ECO:0007669"/>
    <property type="project" value="InterPro"/>
</dbReference>
<dbReference type="PANTHER" id="PTHR43808:SF31">
    <property type="entry name" value="N-ACETYL-L-CITRULLINE DEACETYLASE"/>
    <property type="match status" value="1"/>
</dbReference>
<name>A0A512PQB4_9LACO</name>
<dbReference type="NCBIfam" id="NF005591">
    <property type="entry name" value="PRK07318.1"/>
    <property type="match status" value="1"/>
</dbReference>
<sequence>MTIDWKQQSQDYRTDYLNDLKELIGIESVRDDEHATDEYPLGEGPTKAMLKFLSFGERDGFVTKNIDNIVGYIEYGSGDQTMAMQAHADVMPAGDGWQTNPFEMTEKDGNVYGRGTSDDKGPALAAYYGLKMLKDNGITPKMKIRLIVGTDEESHWTGMKHYFEVEPEPTFGFSPDAEFPLINGEKGNSTYVTTFGNANGEEITLKDFTSGLRPNMVPGNATALVETGDNEGMVDAFTKFLDTNSLSGDIKATNEGIAIHLIGKAAHAMEPKNGINAGTYLAKFLQQFAFEGDAKHFIDFLASDLHDDSRATKIGANHVDDVMGEVTMNVGIMRFNAHDGGSINTNFRYPKGTSDKEILTQLEAAARKHHGQVSETDNMVPHYVDPDDPIVKTLMNVYEEQSGDHDAKPEVVGGGTYARLMKRGVAFGALFPGTQDTMHQANEFQPINDLLKAMAIYGQSIYELTAK</sequence>
<dbReference type="STRING" id="1423795.FD12_GL000188"/>
<evidence type="ECO:0000256" key="3">
    <source>
        <dbReference type="ARBA" id="ARBA00022670"/>
    </source>
</evidence>
<dbReference type="GO" id="GO:0008237">
    <property type="term" value="F:metallopeptidase activity"/>
    <property type="evidence" value="ECO:0007669"/>
    <property type="project" value="UniProtKB-KW"/>
</dbReference>
<dbReference type="CDD" id="cd03888">
    <property type="entry name" value="M20_PepV"/>
    <property type="match status" value="1"/>
</dbReference>
<accession>A0A512PQB4</accession>
<dbReference type="NCBIfam" id="TIGR01887">
    <property type="entry name" value="dipeptidaselike"/>
    <property type="match status" value="1"/>
</dbReference>
<evidence type="ECO:0000256" key="2">
    <source>
        <dbReference type="ARBA" id="ARBA00006247"/>
    </source>
</evidence>
<evidence type="ECO:0000256" key="6">
    <source>
        <dbReference type="ARBA" id="ARBA00022833"/>
    </source>
</evidence>
<dbReference type="PANTHER" id="PTHR43808">
    <property type="entry name" value="ACETYLORNITHINE DEACETYLASE"/>
    <property type="match status" value="1"/>
</dbReference>
<dbReference type="InterPro" id="IPR036264">
    <property type="entry name" value="Bact_exopeptidase_dim_dom"/>
</dbReference>
<dbReference type="InterPro" id="IPR001261">
    <property type="entry name" value="ArgE/DapE_CS"/>
</dbReference>